<dbReference type="PANTHER" id="PTHR37418:SF1">
    <property type="entry name" value="3-KETO-5-AMINOHEXANOATE CLEAVAGE PROTEIN"/>
    <property type="match status" value="1"/>
</dbReference>
<evidence type="ECO:0000313" key="1">
    <source>
        <dbReference type="EMBL" id="NIJ56236.1"/>
    </source>
</evidence>
<name>A0ABX0UTF2_9HYPH</name>
<dbReference type="PANTHER" id="PTHR37418">
    <property type="entry name" value="3-KETO-5-AMINOHEXANOATE CLEAVAGE ENZYME-RELATED"/>
    <property type="match status" value="1"/>
</dbReference>
<organism evidence="1 2">
    <name type="scientific">Pseudochelatococcus lubricantis</name>
    <dbReference type="NCBI Taxonomy" id="1538102"/>
    <lineage>
        <taxon>Bacteria</taxon>
        <taxon>Pseudomonadati</taxon>
        <taxon>Pseudomonadota</taxon>
        <taxon>Alphaproteobacteria</taxon>
        <taxon>Hyphomicrobiales</taxon>
        <taxon>Chelatococcaceae</taxon>
        <taxon>Pseudochelatococcus</taxon>
    </lineage>
</organism>
<gene>
    <name evidence="1" type="ORF">FHS82_000049</name>
</gene>
<dbReference type="InterPro" id="IPR013785">
    <property type="entry name" value="Aldolase_TIM"/>
</dbReference>
<reference evidence="1 2" key="1">
    <citation type="submission" date="2020-03" db="EMBL/GenBank/DDBJ databases">
        <title>Genomic Encyclopedia of Type Strains, Phase IV (KMG-IV): sequencing the most valuable type-strain genomes for metagenomic binning, comparative biology and taxonomic classification.</title>
        <authorList>
            <person name="Goeker M."/>
        </authorList>
    </citation>
    <scope>NUCLEOTIDE SEQUENCE [LARGE SCALE GENOMIC DNA]</scope>
    <source>
        <strain evidence="1 2">DSM 103870</strain>
    </source>
</reference>
<dbReference type="EMBL" id="JAASQI010000001">
    <property type="protein sequence ID" value="NIJ56236.1"/>
    <property type="molecule type" value="Genomic_DNA"/>
</dbReference>
<dbReference type="Pfam" id="PF05853">
    <property type="entry name" value="BKACE"/>
    <property type="match status" value="1"/>
</dbReference>
<keyword evidence="2" id="KW-1185">Reference proteome</keyword>
<dbReference type="Proteomes" id="UP001429580">
    <property type="component" value="Unassembled WGS sequence"/>
</dbReference>
<proteinExistence type="predicted"/>
<evidence type="ECO:0000313" key="2">
    <source>
        <dbReference type="Proteomes" id="UP001429580"/>
    </source>
</evidence>
<dbReference type="InterPro" id="IPR008567">
    <property type="entry name" value="BKACE"/>
</dbReference>
<dbReference type="RefSeq" id="WP_166947539.1">
    <property type="nucleotide sequence ID" value="NZ_JAASQI010000001.1"/>
</dbReference>
<sequence>MIVQACLNGARPDGFHPRLPLTPEAMAGDGASCVAAGAAELHIHPRGTDGCESLAAVDATVHAVRRACPGTLIGVSTGAWIENSAARTRAAIADWQALPDHASVNLSEPDAPAVMDLLRRRGIGIEAGLASVADAERFVNLAGHGQVFRILIEIGEQEPDAAWEVTDGIARVLGRAEASRPVLLHGFDAMVWPFVALARQRRWSTRVGLEDGQHLPDGTTAAGNAALVAAAVAIFRAEPAG</sequence>
<dbReference type="Gene3D" id="3.20.20.70">
    <property type="entry name" value="Aldolase class I"/>
    <property type="match status" value="2"/>
</dbReference>
<protein>
    <submittedName>
        <fullName evidence="1">Uncharacterized protein (DUF849 family)</fullName>
    </submittedName>
</protein>
<comment type="caution">
    <text evidence="1">The sequence shown here is derived from an EMBL/GenBank/DDBJ whole genome shotgun (WGS) entry which is preliminary data.</text>
</comment>
<accession>A0ABX0UTF2</accession>